<dbReference type="InterPro" id="IPR036020">
    <property type="entry name" value="WW_dom_sf"/>
</dbReference>
<dbReference type="InterPro" id="IPR001202">
    <property type="entry name" value="WW_dom"/>
</dbReference>
<dbReference type="InterPro" id="IPR014014">
    <property type="entry name" value="RNA_helicase_DEAD_Q_motif"/>
</dbReference>
<dbReference type="CDD" id="cd00201">
    <property type="entry name" value="WW"/>
    <property type="match status" value="1"/>
</dbReference>
<dbReference type="Pfam" id="PF00270">
    <property type="entry name" value="DEAD"/>
    <property type="match status" value="1"/>
</dbReference>
<feature type="compositionally biased region" description="Basic and acidic residues" evidence="8">
    <location>
        <begin position="704"/>
        <end position="714"/>
    </location>
</feature>
<feature type="region of interest" description="Disordered" evidence="8">
    <location>
        <begin position="54"/>
        <end position="131"/>
    </location>
</feature>
<feature type="compositionally biased region" description="Basic and acidic residues" evidence="8">
    <location>
        <begin position="846"/>
        <end position="859"/>
    </location>
</feature>
<feature type="region of interest" description="Disordered" evidence="8">
    <location>
        <begin position="1"/>
        <end position="28"/>
    </location>
</feature>
<feature type="domain" description="Helicase C-terminal" evidence="11">
    <location>
        <begin position="397"/>
        <end position="541"/>
    </location>
</feature>
<evidence type="ECO:0000259" key="10">
    <source>
        <dbReference type="PROSITE" id="PS51192"/>
    </source>
</evidence>
<feature type="compositionally biased region" description="Low complexity" evidence="8">
    <location>
        <begin position="98"/>
        <end position="114"/>
    </location>
</feature>
<feature type="domain" description="DEAD-box RNA helicase Q" evidence="12">
    <location>
        <begin position="163"/>
        <end position="191"/>
    </location>
</feature>
<dbReference type="GO" id="GO:0003724">
    <property type="term" value="F:RNA helicase activity"/>
    <property type="evidence" value="ECO:0007669"/>
    <property type="project" value="UniProtKB-EC"/>
</dbReference>
<dbReference type="InterPro" id="IPR014001">
    <property type="entry name" value="Helicase_ATP-bd"/>
</dbReference>
<dbReference type="PROSITE" id="PS50020">
    <property type="entry name" value="WW_DOMAIN_2"/>
    <property type="match status" value="1"/>
</dbReference>
<dbReference type="Pfam" id="PF00271">
    <property type="entry name" value="Helicase_C"/>
    <property type="match status" value="1"/>
</dbReference>
<dbReference type="PANTHER" id="PTHR47958">
    <property type="entry name" value="ATP-DEPENDENT RNA HELICASE DBP3"/>
    <property type="match status" value="1"/>
</dbReference>
<feature type="compositionally biased region" description="Basic and acidic residues" evidence="8">
    <location>
        <begin position="583"/>
        <end position="609"/>
    </location>
</feature>
<dbReference type="GO" id="GO:0016787">
    <property type="term" value="F:hydrolase activity"/>
    <property type="evidence" value="ECO:0007669"/>
    <property type="project" value="UniProtKB-KW"/>
</dbReference>
<dbReference type="PROSITE" id="PS51195">
    <property type="entry name" value="Q_MOTIF"/>
    <property type="match status" value="1"/>
</dbReference>
<dbReference type="OrthoDB" id="196131at2759"/>
<feature type="region of interest" description="Disordered" evidence="8">
    <location>
        <begin position="534"/>
        <end position="916"/>
    </location>
</feature>
<dbReference type="Gene3D" id="3.40.50.300">
    <property type="entry name" value="P-loop containing nucleotide triphosphate hydrolases"/>
    <property type="match status" value="2"/>
</dbReference>
<dbReference type="InterPro" id="IPR027417">
    <property type="entry name" value="P-loop_NTPase"/>
</dbReference>
<dbReference type="FunFam" id="3.40.50.300:FF:000008">
    <property type="entry name" value="ATP-dependent RNA helicase RhlB"/>
    <property type="match status" value="1"/>
</dbReference>
<evidence type="ECO:0000256" key="2">
    <source>
        <dbReference type="ARBA" id="ARBA00022741"/>
    </source>
</evidence>
<dbReference type="SMART" id="SM00490">
    <property type="entry name" value="HELICc"/>
    <property type="match status" value="1"/>
</dbReference>
<feature type="compositionally biased region" description="Polar residues" evidence="8">
    <location>
        <begin position="768"/>
        <end position="795"/>
    </location>
</feature>
<evidence type="ECO:0000256" key="6">
    <source>
        <dbReference type="ARBA" id="ARBA00022884"/>
    </source>
</evidence>
<comment type="caution">
    <text evidence="13">The sequence shown here is derived from an EMBL/GenBank/DDBJ whole genome shotgun (WGS) entry which is preliminary data.</text>
</comment>
<dbReference type="SMART" id="SM00456">
    <property type="entry name" value="WW"/>
    <property type="match status" value="1"/>
</dbReference>
<name>A0A835PWK4_VANPL</name>
<evidence type="ECO:0000313" key="14">
    <source>
        <dbReference type="Proteomes" id="UP000639772"/>
    </source>
</evidence>
<feature type="compositionally biased region" description="Gly residues" evidence="8">
    <location>
        <begin position="554"/>
        <end position="567"/>
    </location>
</feature>
<dbReference type="InterPro" id="IPR000629">
    <property type="entry name" value="RNA-helicase_DEAD-box_CS"/>
</dbReference>
<feature type="compositionally biased region" description="Low complexity" evidence="8">
    <location>
        <begin position="617"/>
        <end position="630"/>
    </location>
</feature>
<feature type="compositionally biased region" description="Low complexity" evidence="8">
    <location>
        <begin position="668"/>
        <end position="689"/>
    </location>
</feature>
<evidence type="ECO:0000256" key="4">
    <source>
        <dbReference type="ARBA" id="ARBA00022806"/>
    </source>
</evidence>
<dbReference type="Proteomes" id="UP000639772">
    <property type="component" value="Chromosome 12"/>
</dbReference>
<dbReference type="SMART" id="SM00487">
    <property type="entry name" value="DEXDc"/>
    <property type="match status" value="1"/>
</dbReference>
<dbReference type="GO" id="GO:0005524">
    <property type="term" value="F:ATP binding"/>
    <property type="evidence" value="ECO:0007669"/>
    <property type="project" value="UniProtKB-KW"/>
</dbReference>
<evidence type="ECO:0000256" key="5">
    <source>
        <dbReference type="ARBA" id="ARBA00022840"/>
    </source>
</evidence>
<feature type="compositionally biased region" description="Polar residues" evidence="8">
    <location>
        <begin position="868"/>
        <end position="879"/>
    </location>
</feature>
<feature type="compositionally biased region" description="Basic and acidic residues" evidence="8">
    <location>
        <begin position="651"/>
        <end position="661"/>
    </location>
</feature>
<evidence type="ECO:0000313" key="13">
    <source>
        <dbReference type="EMBL" id="KAG0459945.1"/>
    </source>
</evidence>
<proteinExistence type="predicted"/>
<feature type="compositionally biased region" description="Polar residues" evidence="8">
    <location>
        <begin position="570"/>
        <end position="581"/>
    </location>
</feature>
<accession>A0A835PWK4</accession>
<feature type="compositionally biased region" description="Pro residues" evidence="8">
    <location>
        <begin position="57"/>
        <end position="68"/>
    </location>
</feature>
<feature type="compositionally biased region" description="Basic and acidic residues" evidence="8">
    <location>
        <begin position="722"/>
        <end position="748"/>
    </location>
</feature>
<feature type="compositionally biased region" description="Acidic residues" evidence="8">
    <location>
        <begin position="884"/>
        <end position="896"/>
    </location>
</feature>
<reference evidence="13 14" key="1">
    <citation type="journal article" date="2020" name="Nat. Food">
        <title>A phased Vanilla planifolia genome enables genetic improvement of flavour and production.</title>
        <authorList>
            <person name="Hasing T."/>
            <person name="Tang H."/>
            <person name="Brym M."/>
            <person name="Khazi F."/>
            <person name="Huang T."/>
            <person name="Chambers A.H."/>
        </authorList>
    </citation>
    <scope>NUCLEOTIDE SEQUENCE [LARGE SCALE GENOMIC DNA]</scope>
    <source>
        <tissue evidence="13">Leaf</tissue>
    </source>
</reference>
<keyword evidence="2" id="KW-0547">Nucleotide-binding</keyword>
<dbReference type="SUPFAM" id="SSF52540">
    <property type="entry name" value="P-loop containing nucleoside triphosphate hydrolases"/>
    <property type="match status" value="1"/>
</dbReference>
<sequence length="916" mass="101384">MTATATASTGSGPRYAPEDPTLPKPWRGLVDGSTGYLYYWNPDTNVTQYERPAIEELPPPPPLPPKLPPFSSVQVHQHRHDDDGRSRSQQHQVVRITSGRSGHSSVDVGHGSSGAQNHAQVPLHSRPSARIHGHSEVNGLSIEAYRRQHEITVIGDDVPSPFLTFESTGFPLEILKEVHRAGFSSPTPIQAQSWPIALQSRDVVAIAKTGSGKTLGYLFPGFIHLKSLHNNPKMGPTVLVLSPTRELATQIQDEAEKFGRSSRISCTCLYGGAPKGPQLRDLDRGVDVVVATPGRLNDILEMRRISLRQISYLVLDEADRMLDMGFEPQIRKIVKEVPHHRQTLMFTATWPKEVRKIAADLLVNPIHVNIGNIDELVANKAITQFVEVIKPLEKQRRLEQILRSQEAGSKIIIFCSTKRMCDQLARSLSRQFVAQAIHGDKSQGERDRVLSQFKTGRSPILVATDVAARGLDIKDIRVVINYDFPTGVEDYVHRIGRTGRAGATGVSYTFFSEQDSKYALDLVKVLEDMVSRGGYGGKSRRWGSGSITRDRGRPGGLGDSGNGGRSGHGQTFSSRLDSNRSAYGRERDARDRYDRERTDARDSFRHATNEAKGMLRGSGRSRSRSFSPSPRRGHGGTRYGPSRSPSPSPKRGFDGIRDGRSRSRSRSWDNNARSRSRSRSCSLGRSNGRLVVAEHSVRTLLPSKRKETSIDRHRVGQSPPPKRRETSMDHHRGLLPLPKRDSSIDHHHGLSSPPHHMEPLKDHDRKPSPSSIRQTSVDNCIRTSSLPKLESSTDPVQVIDAHVLPRHDRSLSPPRPRCASPCRQAENGSGELASPGKSRRSPPPHYLDEVERDKARLPTDEVGIEYSKPQNEPVTSTPAPYSRDEEEGLISPEEEGIGPPEPDSALPPAPNPETRG</sequence>
<feature type="compositionally biased region" description="Low complexity" evidence="8">
    <location>
        <begin position="1"/>
        <end position="12"/>
    </location>
</feature>
<feature type="domain" description="Helicase ATP-binding" evidence="10">
    <location>
        <begin position="194"/>
        <end position="368"/>
    </location>
</feature>
<gene>
    <name evidence="13" type="ORF">HPP92_023073</name>
</gene>
<dbReference type="InterPro" id="IPR001650">
    <property type="entry name" value="Helicase_C-like"/>
</dbReference>
<dbReference type="PROSITE" id="PS51192">
    <property type="entry name" value="HELICASE_ATP_BIND_1"/>
    <property type="match status" value="1"/>
</dbReference>
<dbReference type="EMBL" id="JADCNM010000012">
    <property type="protein sequence ID" value="KAG0459945.1"/>
    <property type="molecule type" value="Genomic_DNA"/>
</dbReference>
<dbReference type="FunFam" id="3.40.50.300:FF:000079">
    <property type="entry name" value="probable ATP-dependent RNA helicase DDX17"/>
    <property type="match status" value="1"/>
</dbReference>
<keyword evidence="4" id="KW-0347">Helicase</keyword>
<feature type="domain" description="WW" evidence="9">
    <location>
        <begin position="20"/>
        <end position="54"/>
    </location>
</feature>
<evidence type="ECO:0000256" key="7">
    <source>
        <dbReference type="PROSITE-ProRule" id="PRU00552"/>
    </source>
</evidence>
<dbReference type="PROSITE" id="PS01159">
    <property type="entry name" value="WW_DOMAIN_1"/>
    <property type="match status" value="1"/>
</dbReference>
<dbReference type="EC" id="3.6.4.13" evidence="1"/>
<dbReference type="PROSITE" id="PS00039">
    <property type="entry name" value="DEAD_ATP_HELICASE"/>
    <property type="match status" value="1"/>
</dbReference>
<dbReference type="CDD" id="cd18787">
    <property type="entry name" value="SF2_C_DEAD"/>
    <property type="match status" value="1"/>
</dbReference>
<feature type="short sequence motif" description="Q motif" evidence="7">
    <location>
        <begin position="163"/>
        <end position="191"/>
    </location>
</feature>
<evidence type="ECO:0000259" key="9">
    <source>
        <dbReference type="PROSITE" id="PS50020"/>
    </source>
</evidence>
<dbReference type="Pfam" id="PF00397">
    <property type="entry name" value="WW"/>
    <property type="match status" value="1"/>
</dbReference>
<evidence type="ECO:0000256" key="1">
    <source>
        <dbReference type="ARBA" id="ARBA00012552"/>
    </source>
</evidence>
<feature type="compositionally biased region" description="Basic and acidic residues" evidence="8">
    <location>
        <begin position="755"/>
        <end position="767"/>
    </location>
</feature>
<keyword evidence="5" id="KW-0067">ATP-binding</keyword>
<evidence type="ECO:0000259" key="12">
    <source>
        <dbReference type="PROSITE" id="PS51195"/>
    </source>
</evidence>
<dbReference type="AlphaFoldDB" id="A0A835PWK4"/>
<evidence type="ECO:0000256" key="3">
    <source>
        <dbReference type="ARBA" id="ARBA00022801"/>
    </source>
</evidence>
<keyword evidence="6" id="KW-0694">RNA-binding</keyword>
<protein>
    <recommendedName>
        <fullName evidence="1">RNA helicase</fullName>
        <ecNumber evidence="1">3.6.4.13</ecNumber>
    </recommendedName>
</protein>
<keyword evidence="3" id="KW-0378">Hydrolase</keyword>
<organism evidence="13 14">
    <name type="scientific">Vanilla planifolia</name>
    <name type="common">Vanilla</name>
    <dbReference type="NCBI Taxonomy" id="51239"/>
    <lineage>
        <taxon>Eukaryota</taxon>
        <taxon>Viridiplantae</taxon>
        <taxon>Streptophyta</taxon>
        <taxon>Embryophyta</taxon>
        <taxon>Tracheophyta</taxon>
        <taxon>Spermatophyta</taxon>
        <taxon>Magnoliopsida</taxon>
        <taxon>Liliopsida</taxon>
        <taxon>Asparagales</taxon>
        <taxon>Orchidaceae</taxon>
        <taxon>Vanilloideae</taxon>
        <taxon>Vanilleae</taxon>
        <taxon>Vanilla</taxon>
    </lineage>
</organism>
<feature type="compositionally biased region" description="Pro residues" evidence="8">
    <location>
        <begin position="899"/>
        <end position="916"/>
    </location>
</feature>
<dbReference type="SUPFAM" id="SSF51045">
    <property type="entry name" value="WW domain"/>
    <property type="match status" value="1"/>
</dbReference>
<dbReference type="PROSITE" id="PS51194">
    <property type="entry name" value="HELICASE_CTER"/>
    <property type="match status" value="1"/>
</dbReference>
<evidence type="ECO:0000259" key="11">
    <source>
        <dbReference type="PROSITE" id="PS51194"/>
    </source>
</evidence>
<dbReference type="GO" id="GO:0003723">
    <property type="term" value="F:RNA binding"/>
    <property type="evidence" value="ECO:0007669"/>
    <property type="project" value="UniProtKB-KW"/>
</dbReference>
<evidence type="ECO:0000256" key="8">
    <source>
        <dbReference type="SAM" id="MobiDB-lite"/>
    </source>
</evidence>
<dbReference type="InterPro" id="IPR011545">
    <property type="entry name" value="DEAD/DEAH_box_helicase_dom"/>
</dbReference>
<dbReference type="Gene3D" id="2.20.70.10">
    <property type="match status" value="1"/>
</dbReference>